<proteinExistence type="predicted"/>
<organism evidence="2 3">
    <name type="scientific">Coprinellus micaceus</name>
    <name type="common">Glistening ink-cap mushroom</name>
    <name type="synonym">Coprinus micaceus</name>
    <dbReference type="NCBI Taxonomy" id="71717"/>
    <lineage>
        <taxon>Eukaryota</taxon>
        <taxon>Fungi</taxon>
        <taxon>Dikarya</taxon>
        <taxon>Basidiomycota</taxon>
        <taxon>Agaricomycotina</taxon>
        <taxon>Agaricomycetes</taxon>
        <taxon>Agaricomycetidae</taxon>
        <taxon>Agaricales</taxon>
        <taxon>Agaricineae</taxon>
        <taxon>Psathyrellaceae</taxon>
        <taxon>Coprinellus</taxon>
    </lineage>
</organism>
<feature type="compositionally biased region" description="Polar residues" evidence="1">
    <location>
        <begin position="104"/>
        <end position="115"/>
    </location>
</feature>
<dbReference type="Proteomes" id="UP000298030">
    <property type="component" value="Unassembled WGS sequence"/>
</dbReference>
<evidence type="ECO:0000256" key="1">
    <source>
        <dbReference type="SAM" id="MobiDB-lite"/>
    </source>
</evidence>
<comment type="caution">
    <text evidence="2">The sequence shown here is derived from an EMBL/GenBank/DDBJ whole genome shotgun (WGS) entry which is preliminary data.</text>
</comment>
<evidence type="ECO:0000313" key="2">
    <source>
        <dbReference type="EMBL" id="TEB09179.1"/>
    </source>
</evidence>
<feature type="region of interest" description="Disordered" evidence="1">
    <location>
        <begin position="104"/>
        <end position="128"/>
    </location>
</feature>
<evidence type="ECO:0000313" key="3">
    <source>
        <dbReference type="Proteomes" id="UP000298030"/>
    </source>
</evidence>
<dbReference type="AlphaFoldDB" id="A0A4Y7RKB6"/>
<sequence>MLPSASAGFVAANCRNQNRTRDCQLPAVDFILPFPSALGIPSAFSFRNWQLQLMNAARRSTCNDTRNADQKRRKKTYFEAPESGIACRYHSLWKSQCRLGSQKVGSASERPNATLYQPDAAMPPNKRSKRLKAGSRMDSRTDIIGLCLSLLSTD</sequence>
<accession>A0A4Y7RKB6</accession>
<name>A0A4Y7RKB6_COPMI</name>
<keyword evidence="3" id="KW-1185">Reference proteome</keyword>
<reference evidence="2 3" key="1">
    <citation type="journal article" date="2019" name="Nat. Ecol. Evol.">
        <title>Megaphylogeny resolves global patterns of mushroom evolution.</title>
        <authorList>
            <person name="Varga T."/>
            <person name="Krizsan K."/>
            <person name="Foldi C."/>
            <person name="Dima B."/>
            <person name="Sanchez-Garcia M."/>
            <person name="Sanchez-Ramirez S."/>
            <person name="Szollosi G.J."/>
            <person name="Szarkandi J.G."/>
            <person name="Papp V."/>
            <person name="Albert L."/>
            <person name="Andreopoulos W."/>
            <person name="Angelini C."/>
            <person name="Antonin V."/>
            <person name="Barry K.W."/>
            <person name="Bougher N.L."/>
            <person name="Buchanan P."/>
            <person name="Buyck B."/>
            <person name="Bense V."/>
            <person name="Catcheside P."/>
            <person name="Chovatia M."/>
            <person name="Cooper J."/>
            <person name="Damon W."/>
            <person name="Desjardin D."/>
            <person name="Finy P."/>
            <person name="Geml J."/>
            <person name="Haridas S."/>
            <person name="Hughes K."/>
            <person name="Justo A."/>
            <person name="Karasinski D."/>
            <person name="Kautmanova I."/>
            <person name="Kiss B."/>
            <person name="Kocsube S."/>
            <person name="Kotiranta H."/>
            <person name="LaButti K.M."/>
            <person name="Lechner B.E."/>
            <person name="Liimatainen K."/>
            <person name="Lipzen A."/>
            <person name="Lukacs Z."/>
            <person name="Mihaltcheva S."/>
            <person name="Morgado L.N."/>
            <person name="Niskanen T."/>
            <person name="Noordeloos M.E."/>
            <person name="Ohm R.A."/>
            <person name="Ortiz-Santana B."/>
            <person name="Ovrebo C."/>
            <person name="Racz N."/>
            <person name="Riley R."/>
            <person name="Savchenko A."/>
            <person name="Shiryaev A."/>
            <person name="Soop K."/>
            <person name="Spirin V."/>
            <person name="Szebenyi C."/>
            <person name="Tomsovsky M."/>
            <person name="Tulloss R.E."/>
            <person name="Uehling J."/>
            <person name="Grigoriev I.V."/>
            <person name="Vagvolgyi C."/>
            <person name="Papp T."/>
            <person name="Martin F.M."/>
            <person name="Miettinen O."/>
            <person name="Hibbett D.S."/>
            <person name="Nagy L.G."/>
        </authorList>
    </citation>
    <scope>NUCLEOTIDE SEQUENCE [LARGE SCALE GENOMIC DNA]</scope>
    <source>
        <strain evidence="2 3">FP101781</strain>
    </source>
</reference>
<gene>
    <name evidence="2" type="ORF">FA13DRAFT_1119030</name>
</gene>
<dbReference type="EMBL" id="QPFP01000518">
    <property type="protein sequence ID" value="TEB09179.1"/>
    <property type="molecule type" value="Genomic_DNA"/>
</dbReference>
<protein>
    <submittedName>
        <fullName evidence="2">Uncharacterized protein</fullName>
    </submittedName>
</protein>